<sequence>MAVAKSNSSRDLLKQPCNCYTVSSLTHTILDTNQTSNLKDRYVLGEQLGWGQFGVIRVCTDKMTGELLACKSIAKDRLVTSDDARSVRLEIEIMTRLSGHPNVVDLKAVYEDEDYVHLVMELCAGGELFHQLEKHGRFSEMEARVLFRDLMQVVLYCHEIGVVHRDLKPENILLATKASSSPIKLADFGLATYINPGQNLYGTVGSPFYIAPEVLAGGYNQAADVWSAGVILYILLSGMPPFWGKTKSRIFDAVRAADLRFPSNPWDSVTESAKELVRGMLCTDPSQRLTAQQVLDHSWMKDDICAEEPSRCEKQSCEEWDLGGGSFSALMTRSQDVSFGTVSPVVCDIESPTFRCRSSFSSFLVEPSSPCSVSDQFSFCSGGNSNVLEFSSPVYSMPSFAFFSHGPVTEEGCSALDLANNISSSNASHGEVSLEKMFILSDSSLLCGHEAREMDHKPGDVKRSGGAIGSRMAMHSKRNRTIGLGEREQLDFMVTESVIRWASCTHLPTAPSLRSSLVC</sequence>
<dbReference type="EMBL" id="CM004392">
    <property type="protein sequence ID" value="OAY48235.1"/>
    <property type="molecule type" value="Genomic_DNA"/>
</dbReference>
<feature type="domain" description="Protein kinase" evidence="16">
    <location>
        <begin position="42"/>
        <end position="300"/>
    </location>
</feature>
<dbReference type="PROSITE" id="PS00107">
    <property type="entry name" value="PROTEIN_KINASE_ATP"/>
    <property type="match status" value="1"/>
</dbReference>
<dbReference type="GO" id="GO:0046872">
    <property type="term" value="F:metal ion binding"/>
    <property type="evidence" value="ECO:0007669"/>
    <property type="project" value="UniProtKB-KW"/>
</dbReference>
<organism evidence="17 18">
    <name type="scientific">Manihot esculenta</name>
    <name type="common">Cassava</name>
    <name type="synonym">Jatropha manihot</name>
    <dbReference type="NCBI Taxonomy" id="3983"/>
    <lineage>
        <taxon>Eukaryota</taxon>
        <taxon>Viridiplantae</taxon>
        <taxon>Streptophyta</taxon>
        <taxon>Embryophyta</taxon>
        <taxon>Tracheophyta</taxon>
        <taxon>Spermatophyta</taxon>
        <taxon>Magnoliopsida</taxon>
        <taxon>eudicotyledons</taxon>
        <taxon>Gunneridae</taxon>
        <taxon>Pentapetalae</taxon>
        <taxon>rosids</taxon>
        <taxon>fabids</taxon>
        <taxon>Malpighiales</taxon>
        <taxon>Euphorbiaceae</taxon>
        <taxon>Crotonoideae</taxon>
        <taxon>Manihoteae</taxon>
        <taxon>Manihot</taxon>
    </lineage>
</organism>
<comment type="catalytic activity">
    <reaction evidence="14">
        <text>L-seryl-[protein] + ATP = O-phospho-L-seryl-[protein] + ADP + H(+)</text>
        <dbReference type="Rhea" id="RHEA:17989"/>
        <dbReference type="Rhea" id="RHEA-COMP:9863"/>
        <dbReference type="Rhea" id="RHEA-COMP:11604"/>
        <dbReference type="ChEBI" id="CHEBI:15378"/>
        <dbReference type="ChEBI" id="CHEBI:29999"/>
        <dbReference type="ChEBI" id="CHEBI:30616"/>
        <dbReference type="ChEBI" id="CHEBI:83421"/>
        <dbReference type="ChEBI" id="CHEBI:456216"/>
        <dbReference type="EC" id="2.7.11.1"/>
    </reaction>
</comment>
<keyword evidence="7" id="KW-0677">Repeat</keyword>
<keyword evidence="9" id="KW-0418">Kinase</keyword>
<dbReference type="GO" id="GO:0004683">
    <property type="term" value="F:calcium/calmodulin-dependent protein kinase activity"/>
    <property type="evidence" value="ECO:0000318"/>
    <property type="project" value="GO_Central"/>
</dbReference>
<name>A0A2C9VQY0_MANES</name>
<dbReference type="InterPro" id="IPR050205">
    <property type="entry name" value="CDPK_Ser/Thr_kinases"/>
</dbReference>
<evidence type="ECO:0000256" key="11">
    <source>
        <dbReference type="ARBA" id="ARBA00022840"/>
    </source>
</evidence>
<keyword evidence="10" id="KW-0106">Calcium</keyword>
<evidence type="ECO:0000256" key="7">
    <source>
        <dbReference type="ARBA" id="ARBA00022737"/>
    </source>
</evidence>
<evidence type="ECO:0000256" key="6">
    <source>
        <dbReference type="ARBA" id="ARBA00022723"/>
    </source>
</evidence>
<evidence type="ECO:0000256" key="12">
    <source>
        <dbReference type="ARBA" id="ARBA00024334"/>
    </source>
</evidence>
<dbReference type="Gene3D" id="3.30.200.20">
    <property type="entry name" value="Phosphorylase Kinase, domain 1"/>
    <property type="match status" value="1"/>
</dbReference>
<evidence type="ECO:0000256" key="15">
    <source>
        <dbReference type="PROSITE-ProRule" id="PRU10141"/>
    </source>
</evidence>
<dbReference type="Gene3D" id="1.10.510.10">
    <property type="entry name" value="Transferase(Phosphotransferase) domain 1"/>
    <property type="match status" value="1"/>
</dbReference>
<keyword evidence="8 15" id="KW-0547">Nucleotide-binding</keyword>
<evidence type="ECO:0000256" key="13">
    <source>
        <dbReference type="ARBA" id="ARBA00047899"/>
    </source>
</evidence>
<evidence type="ECO:0000256" key="5">
    <source>
        <dbReference type="ARBA" id="ARBA00022679"/>
    </source>
</evidence>
<dbReference type="InterPro" id="IPR000719">
    <property type="entry name" value="Prot_kinase_dom"/>
</dbReference>
<dbReference type="GO" id="GO:0005634">
    <property type="term" value="C:nucleus"/>
    <property type="evidence" value="ECO:0000318"/>
    <property type="project" value="GO_Central"/>
</dbReference>
<dbReference type="FunFam" id="3.30.200.20:FF:000004">
    <property type="entry name" value="Calcium-dependent protein kinase 1"/>
    <property type="match status" value="1"/>
</dbReference>
<dbReference type="SUPFAM" id="SSF56112">
    <property type="entry name" value="Protein kinase-like (PK-like)"/>
    <property type="match status" value="1"/>
</dbReference>
<dbReference type="InterPro" id="IPR011009">
    <property type="entry name" value="Kinase-like_dom_sf"/>
</dbReference>
<keyword evidence="11 15" id="KW-0067">ATP-binding</keyword>
<dbReference type="CDD" id="cd05117">
    <property type="entry name" value="STKc_CAMK"/>
    <property type="match status" value="1"/>
</dbReference>
<comment type="similarity">
    <text evidence="1">Belongs to the protein kinase superfamily. CAMK Ser/Thr protein kinase family. CaMK subfamily.</text>
</comment>
<evidence type="ECO:0000256" key="8">
    <source>
        <dbReference type="ARBA" id="ARBA00022741"/>
    </source>
</evidence>
<dbReference type="InterPro" id="IPR008271">
    <property type="entry name" value="Ser/Thr_kinase_AS"/>
</dbReference>
<keyword evidence="4" id="KW-0597">Phosphoprotein</keyword>
<accession>A0A2C9VQY0</accession>
<keyword evidence="3" id="KW-0723">Serine/threonine-protein kinase</keyword>
<dbReference type="PROSITE" id="PS50011">
    <property type="entry name" value="PROTEIN_KINASE_DOM"/>
    <property type="match status" value="1"/>
</dbReference>
<feature type="binding site" evidence="15">
    <location>
        <position position="75"/>
    </location>
    <ligand>
        <name>ATP</name>
        <dbReference type="ChEBI" id="CHEBI:30616"/>
    </ligand>
</feature>
<dbReference type="GO" id="GO:0005737">
    <property type="term" value="C:cytoplasm"/>
    <property type="evidence" value="ECO:0000318"/>
    <property type="project" value="GO_Central"/>
</dbReference>
<gene>
    <name evidence="17" type="ORF">MANES_06G142800v8</name>
</gene>
<dbReference type="Gramene" id="Manes.06G142800.5.v8.1">
    <property type="protein sequence ID" value="Manes.06G142800.5.v8.1.CDS"/>
    <property type="gene ID" value="Manes.06G142800.v8.1"/>
</dbReference>
<dbReference type="GO" id="GO:0035556">
    <property type="term" value="P:intracellular signal transduction"/>
    <property type="evidence" value="ECO:0000318"/>
    <property type="project" value="GO_Central"/>
</dbReference>
<evidence type="ECO:0000256" key="1">
    <source>
        <dbReference type="ARBA" id="ARBA00005354"/>
    </source>
</evidence>
<dbReference type="EC" id="2.7.11.1" evidence="2"/>
<dbReference type="InterPro" id="IPR017441">
    <property type="entry name" value="Protein_kinase_ATP_BS"/>
</dbReference>
<evidence type="ECO:0000259" key="16">
    <source>
        <dbReference type="PROSITE" id="PS50011"/>
    </source>
</evidence>
<evidence type="ECO:0000256" key="9">
    <source>
        <dbReference type="ARBA" id="ARBA00022777"/>
    </source>
</evidence>
<evidence type="ECO:0000256" key="2">
    <source>
        <dbReference type="ARBA" id="ARBA00012513"/>
    </source>
</evidence>
<dbReference type="Pfam" id="PF00069">
    <property type="entry name" value="Pkinase"/>
    <property type="match status" value="1"/>
</dbReference>
<comment type="caution">
    <text evidence="17">The sequence shown here is derived from an EMBL/GenBank/DDBJ whole genome shotgun (WGS) entry which is preliminary data.</text>
</comment>
<dbReference type="AlphaFoldDB" id="A0A2C9VQY0"/>
<evidence type="ECO:0000256" key="4">
    <source>
        <dbReference type="ARBA" id="ARBA00022553"/>
    </source>
</evidence>
<dbReference type="GO" id="GO:0005516">
    <property type="term" value="F:calmodulin binding"/>
    <property type="evidence" value="ECO:0000318"/>
    <property type="project" value="GO_Central"/>
</dbReference>
<dbReference type="PROSITE" id="PS00108">
    <property type="entry name" value="PROTEIN_KINASE_ST"/>
    <property type="match status" value="1"/>
</dbReference>
<dbReference type="FunFam" id="1.10.510.10:FF:000668">
    <property type="entry name" value="Phosphoenolpyruvate carboxylase kinase"/>
    <property type="match status" value="1"/>
</dbReference>
<dbReference type="OMA" id="HSWMEEL"/>
<comment type="similarity">
    <text evidence="12">Belongs to the protein kinase superfamily. Ser/Thr protein kinase family. CDPK subfamily.</text>
</comment>
<evidence type="ECO:0000256" key="3">
    <source>
        <dbReference type="ARBA" id="ARBA00022527"/>
    </source>
</evidence>
<dbReference type="OrthoDB" id="40902at2759"/>
<comment type="catalytic activity">
    <reaction evidence="13">
        <text>L-threonyl-[protein] + ATP = O-phospho-L-threonyl-[protein] + ADP + H(+)</text>
        <dbReference type="Rhea" id="RHEA:46608"/>
        <dbReference type="Rhea" id="RHEA-COMP:11060"/>
        <dbReference type="Rhea" id="RHEA-COMP:11605"/>
        <dbReference type="ChEBI" id="CHEBI:15378"/>
        <dbReference type="ChEBI" id="CHEBI:30013"/>
        <dbReference type="ChEBI" id="CHEBI:30616"/>
        <dbReference type="ChEBI" id="CHEBI:61977"/>
        <dbReference type="ChEBI" id="CHEBI:456216"/>
        <dbReference type="EC" id="2.7.11.1"/>
    </reaction>
</comment>
<dbReference type="Proteomes" id="UP000091857">
    <property type="component" value="Chromosome 6"/>
</dbReference>
<evidence type="ECO:0000256" key="14">
    <source>
        <dbReference type="ARBA" id="ARBA00048679"/>
    </source>
</evidence>
<dbReference type="SMART" id="SM00220">
    <property type="entry name" value="S_TKc"/>
    <property type="match status" value="1"/>
</dbReference>
<keyword evidence="5" id="KW-0808">Transferase</keyword>
<evidence type="ECO:0000313" key="18">
    <source>
        <dbReference type="Proteomes" id="UP000091857"/>
    </source>
</evidence>
<evidence type="ECO:0000256" key="10">
    <source>
        <dbReference type="ARBA" id="ARBA00022837"/>
    </source>
</evidence>
<dbReference type="GO" id="GO:0005524">
    <property type="term" value="F:ATP binding"/>
    <property type="evidence" value="ECO:0007669"/>
    <property type="project" value="UniProtKB-UniRule"/>
</dbReference>
<proteinExistence type="inferred from homology"/>
<dbReference type="Gramene" id="Manes.06G142800.4.v8.1">
    <property type="protein sequence ID" value="Manes.06G142800.4.v8.1.CDS"/>
    <property type="gene ID" value="Manes.06G142800.v8.1"/>
</dbReference>
<dbReference type="GO" id="GO:0009931">
    <property type="term" value="F:calcium-dependent protein serine/threonine kinase activity"/>
    <property type="evidence" value="ECO:0000318"/>
    <property type="project" value="GO_Central"/>
</dbReference>
<dbReference type="PANTHER" id="PTHR24349">
    <property type="entry name" value="SERINE/THREONINE-PROTEIN KINASE"/>
    <property type="match status" value="1"/>
</dbReference>
<keyword evidence="18" id="KW-1185">Reference proteome</keyword>
<dbReference type="STRING" id="3983.A0A2C9VQY0"/>
<keyword evidence="6" id="KW-0479">Metal-binding</keyword>
<reference evidence="18" key="1">
    <citation type="journal article" date="2016" name="Nat. Biotechnol.">
        <title>Sequencing wild and cultivated cassava and related species reveals extensive interspecific hybridization and genetic diversity.</title>
        <authorList>
            <person name="Bredeson J.V."/>
            <person name="Lyons J.B."/>
            <person name="Prochnik S.E."/>
            <person name="Wu G.A."/>
            <person name="Ha C.M."/>
            <person name="Edsinger-Gonzales E."/>
            <person name="Grimwood J."/>
            <person name="Schmutz J."/>
            <person name="Rabbi I.Y."/>
            <person name="Egesi C."/>
            <person name="Nauluvula P."/>
            <person name="Lebot V."/>
            <person name="Ndunguru J."/>
            <person name="Mkamilo G."/>
            <person name="Bart R.S."/>
            <person name="Setter T.L."/>
            <person name="Gleadow R.M."/>
            <person name="Kulakow P."/>
            <person name="Ferguson M.E."/>
            <person name="Rounsley S."/>
            <person name="Rokhsar D.S."/>
        </authorList>
    </citation>
    <scope>NUCLEOTIDE SEQUENCE [LARGE SCALE GENOMIC DNA]</scope>
    <source>
        <strain evidence="18">cv. AM560-2</strain>
    </source>
</reference>
<protein>
    <recommendedName>
        <fullName evidence="2">non-specific serine/threonine protein kinase</fullName>
        <ecNumber evidence="2">2.7.11.1</ecNumber>
    </recommendedName>
</protein>
<evidence type="ECO:0000313" key="17">
    <source>
        <dbReference type="EMBL" id="OAY48235.1"/>
    </source>
</evidence>